<feature type="signal peptide" evidence="1">
    <location>
        <begin position="1"/>
        <end position="22"/>
    </location>
</feature>
<reference evidence="3" key="1">
    <citation type="journal article" date="2019" name="Int. J. Syst. Evol. Microbiol.">
        <title>The Global Catalogue of Microorganisms (GCM) 10K type strain sequencing project: providing services to taxonomists for standard genome sequencing and annotation.</title>
        <authorList>
            <consortium name="The Broad Institute Genomics Platform"/>
            <consortium name="The Broad Institute Genome Sequencing Center for Infectious Disease"/>
            <person name="Wu L."/>
            <person name="Ma J."/>
        </authorList>
    </citation>
    <scope>NUCLEOTIDE SEQUENCE [LARGE SCALE GENOMIC DNA]</scope>
    <source>
        <strain evidence="3">FCH27</strain>
    </source>
</reference>
<evidence type="ECO:0000256" key="1">
    <source>
        <dbReference type="SAM" id="SignalP"/>
    </source>
</evidence>
<proteinExistence type="predicted"/>
<evidence type="ECO:0000313" key="3">
    <source>
        <dbReference type="Proteomes" id="UP001596524"/>
    </source>
</evidence>
<dbReference type="RefSeq" id="WP_255888331.1">
    <property type="nucleotide sequence ID" value="NZ_JAFMZM010000001.1"/>
</dbReference>
<protein>
    <submittedName>
        <fullName evidence="2">Uncharacterized protein</fullName>
    </submittedName>
</protein>
<accession>A0ABW2N1H3</accession>
<dbReference type="Proteomes" id="UP001596524">
    <property type="component" value="Unassembled WGS sequence"/>
</dbReference>
<evidence type="ECO:0000313" key="2">
    <source>
        <dbReference type="EMBL" id="MFC7361154.1"/>
    </source>
</evidence>
<keyword evidence="3" id="KW-1185">Reference proteome</keyword>
<name>A0ABW2N1H3_9ACTN</name>
<comment type="caution">
    <text evidence="2">The sequence shown here is derived from an EMBL/GenBank/DDBJ whole genome shotgun (WGS) entry which is preliminary data.</text>
</comment>
<keyword evidence="1" id="KW-0732">Signal</keyword>
<gene>
    <name evidence="2" type="ORF">ACFQO6_12810</name>
</gene>
<organism evidence="2 3">
    <name type="scientific">Nocardioides astragali</name>
    <dbReference type="NCBI Taxonomy" id="1776736"/>
    <lineage>
        <taxon>Bacteria</taxon>
        <taxon>Bacillati</taxon>
        <taxon>Actinomycetota</taxon>
        <taxon>Actinomycetes</taxon>
        <taxon>Propionibacteriales</taxon>
        <taxon>Nocardioidaceae</taxon>
        <taxon>Nocardioides</taxon>
    </lineage>
</organism>
<dbReference type="EMBL" id="JBHTCH010000014">
    <property type="protein sequence ID" value="MFC7361154.1"/>
    <property type="molecule type" value="Genomic_DNA"/>
</dbReference>
<feature type="chain" id="PRO_5047304756" evidence="1">
    <location>
        <begin position="23"/>
        <end position="40"/>
    </location>
</feature>
<sequence length="40" mass="4131">MNSKAPRIIVACVALVSLAGMAAPADAATSKPQQRTVWCC</sequence>